<dbReference type="GO" id="GO:0008061">
    <property type="term" value="F:chitin binding"/>
    <property type="evidence" value="ECO:0007669"/>
    <property type="project" value="UniProtKB-KW"/>
</dbReference>
<evidence type="ECO:0000313" key="7">
    <source>
        <dbReference type="Proteomes" id="UP000738349"/>
    </source>
</evidence>
<protein>
    <submittedName>
        <fullName evidence="6">Carbohydrate-binding module family 50 protein</fullName>
    </submittedName>
</protein>
<feature type="domain" description="LysM" evidence="5">
    <location>
        <begin position="9"/>
        <end position="55"/>
    </location>
</feature>
<feature type="non-terminal residue" evidence="6">
    <location>
        <position position="1"/>
    </location>
</feature>
<dbReference type="OrthoDB" id="2281372at2759"/>
<evidence type="ECO:0000256" key="3">
    <source>
        <dbReference type="ARBA" id="ARBA00023026"/>
    </source>
</evidence>
<gene>
    <name evidence="6" type="ORF">EDB81DRAFT_652954</name>
</gene>
<evidence type="ECO:0000259" key="5">
    <source>
        <dbReference type="PROSITE" id="PS51782"/>
    </source>
</evidence>
<name>A0A9P9ERF2_9HYPO</name>
<feature type="domain" description="LysM" evidence="5">
    <location>
        <begin position="87"/>
        <end position="133"/>
    </location>
</feature>
<sequence>DGMVKTCNKFHLVKTTTTCASIESYYTLPLATFYKWNPAVGTNCQSLLASYYVCVGVIGWEPTPTDPGNGIATPSPIQSGMVKTCNKFHLVKSTTTCASIESYYTLPLATFYKWNPAMGTKCQALQTNTYVCVSIIGWKPTPTDPGNGISTPTPIQSGMTKSCKKFHLVKTTTTCASTQEYYSITFANLYKWNPPIGSKCTTLWAQYYVCCCFIMRLWGCILGSSWLCSFPSLARLWLSNVAN</sequence>
<evidence type="ECO:0000256" key="2">
    <source>
        <dbReference type="ARBA" id="ARBA00022729"/>
    </source>
</evidence>
<comment type="similarity">
    <text evidence="4">Belongs to the secreted LysM effector family.</text>
</comment>
<dbReference type="Proteomes" id="UP000738349">
    <property type="component" value="Unassembled WGS sequence"/>
</dbReference>
<dbReference type="SUPFAM" id="SSF54106">
    <property type="entry name" value="LysM domain"/>
    <property type="match status" value="3"/>
</dbReference>
<dbReference type="InterPro" id="IPR036779">
    <property type="entry name" value="LysM_dom_sf"/>
</dbReference>
<dbReference type="PANTHER" id="PTHR34997:SF2">
    <property type="entry name" value="LYSM DOMAIN-CONTAINING PROTEIN-RELATED"/>
    <property type="match status" value="1"/>
</dbReference>
<comment type="caution">
    <text evidence="6">The sequence shown here is derived from an EMBL/GenBank/DDBJ whole genome shotgun (WGS) entry which is preliminary data.</text>
</comment>
<dbReference type="InterPro" id="IPR052210">
    <property type="entry name" value="LysM1-like"/>
</dbReference>
<evidence type="ECO:0000256" key="1">
    <source>
        <dbReference type="ARBA" id="ARBA00022669"/>
    </source>
</evidence>
<dbReference type="PANTHER" id="PTHR34997">
    <property type="entry name" value="AM15"/>
    <property type="match status" value="1"/>
</dbReference>
<evidence type="ECO:0000313" key="6">
    <source>
        <dbReference type="EMBL" id="KAH7143578.1"/>
    </source>
</evidence>
<dbReference type="AlphaFoldDB" id="A0A9P9ERF2"/>
<feature type="domain" description="LysM" evidence="5">
    <location>
        <begin position="165"/>
        <end position="211"/>
    </location>
</feature>
<keyword evidence="7" id="KW-1185">Reference proteome</keyword>
<keyword evidence="3" id="KW-0843">Virulence</keyword>
<proteinExistence type="inferred from homology"/>
<dbReference type="InterPro" id="IPR018392">
    <property type="entry name" value="LysM"/>
</dbReference>
<dbReference type="Gene3D" id="3.10.350.10">
    <property type="entry name" value="LysM domain"/>
    <property type="match status" value="3"/>
</dbReference>
<keyword evidence="1" id="KW-0147">Chitin-binding</keyword>
<organism evidence="6 7">
    <name type="scientific">Dactylonectria macrodidyma</name>
    <dbReference type="NCBI Taxonomy" id="307937"/>
    <lineage>
        <taxon>Eukaryota</taxon>
        <taxon>Fungi</taxon>
        <taxon>Dikarya</taxon>
        <taxon>Ascomycota</taxon>
        <taxon>Pezizomycotina</taxon>
        <taxon>Sordariomycetes</taxon>
        <taxon>Hypocreomycetidae</taxon>
        <taxon>Hypocreales</taxon>
        <taxon>Nectriaceae</taxon>
        <taxon>Dactylonectria</taxon>
    </lineage>
</organism>
<keyword evidence="2" id="KW-0732">Signal</keyword>
<dbReference type="PROSITE" id="PS51782">
    <property type="entry name" value="LYSM"/>
    <property type="match status" value="3"/>
</dbReference>
<accession>A0A9P9ERF2</accession>
<evidence type="ECO:0000256" key="4">
    <source>
        <dbReference type="ARBA" id="ARBA00044955"/>
    </source>
</evidence>
<reference evidence="6" key="1">
    <citation type="journal article" date="2021" name="Nat. Commun.">
        <title>Genetic determinants of endophytism in the Arabidopsis root mycobiome.</title>
        <authorList>
            <person name="Mesny F."/>
            <person name="Miyauchi S."/>
            <person name="Thiergart T."/>
            <person name="Pickel B."/>
            <person name="Atanasova L."/>
            <person name="Karlsson M."/>
            <person name="Huettel B."/>
            <person name="Barry K.W."/>
            <person name="Haridas S."/>
            <person name="Chen C."/>
            <person name="Bauer D."/>
            <person name="Andreopoulos W."/>
            <person name="Pangilinan J."/>
            <person name="LaButti K."/>
            <person name="Riley R."/>
            <person name="Lipzen A."/>
            <person name="Clum A."/>
            <person name="Drula E."/>
            <person name="Henrissat B."/>
            <person name="Kohler A."/>
            <person name="Grigoriev I.V."/>
            <person name="Martin F.M."/>
            <person name="Hacquard S."/>
        </authorList>
    </citation>
    <scope>NUCLEOTIDE SEQUENCE</scope>
    <source>
        <strain evidence="6">MPI-CAGE-AT-0147</strain>
    </source>
</reference>
<dbReference type="EMBL" id="JAGMUV010000009">
    <property type="protein sequence ID" value="KAH7143578.1"/>
    <property type="molecule type" value="Genomic_DNA"/>
</dbReference>